<dbReference type="Proteomes" id="UP001429580">
    <property type="component" value="Unassembled WGS sequence"/>
</dbReference>
<dbReference type="Pfam" id="PF07475">
    <property type="entry name" value="Hpr_kinase_C"/>
    <property type="match status" value="1"/>
</dbReference>
<reference evidence="2 3" key="1">
    <citation type="submission" date="2020-03" db="EMBL/GenBank/DDBJ databases">
        <title>Genomic Encyclopedia of Type Strains, Phase IV (KMG-IV): sequencing the most valuable type-strain genomes for metagenomic binning, comparative biology and taxonomic classification.</title>
        <authorList>
            <person name="Goeker M."/>
        </authorList>
    </citation>
    <scope>NUCLEOTIDE SEQUENCE [LARGE SCALE GENOMIC DNA]</scope>
    <source>
        <strain evidence="2 3">DSM 103870</strain>
    </source>
</reference>
<evidence type="ECO:0000313" key="2">
    <source>
        <dbReference type="EMBL" id="NIJ56257.1"/>
    </source>
</evidence>
<dbReference type="InterPro" id="IPR027417">
    <property type="entry name" value="P-loop_NTPase"/>
</dbReference>
<feature type="domain" description="HPr kinase/phosphorylase C-terminal" evidence="1">
    <location>
        <begin position="9"/>
        <end position="91"/>
    </location>
</feature>
<accession>A0ABX0UTG7</accession>
<gene>
    <name evidence="2" type="ORF">FHS82_000070</name>
</gene>
<dbReference type="EMBL" id="JAASQI010000001">
    <property type="protein sequence ID" value="NIJ56257.1"/>
    <property type="molecule type" value="Genomic_DNA"/>
</dbReference>
<evidence type="ECO:0000313" key="3">
    <source>
        <dbReference type="Proteomes" id="UP001429580"/>
    </source>
</evidence>
<sequence length="177" mass="19045">MAQDTQPRSQTQHATAVVIGETGVLIRGRSGTGKSTFARRLIDRAARGGRFARLVSDDRVRLTAIHGRLLAETVAPIAGLLEVRGVGIVRVPHEPAAVIGMVVDVDVTPPRLPESCDKMTTVLEIVLPRLAIGGLIDAADVVDCLVAQRESGGRRGLWLNDDKMNLEPLHFSVQCTK</sequence>
<keyword evidence="3" id="KW-1185">Reference proteome</keyword>
<proteinExistence type="predicted"/>
<name>A0ABX0UTG7_9HYPH</name>
<keyword evidence="2" id="KW-0808">Transferase</keyword>
<comment type="caution">
    <text evidence="2">The sequence shown here is derived from an EMBL/GenBank/DDBJ whole genome shotgun (WGS) entry which is preliminary data.</text>
</comment>
<dbReference type="GO" id="GO:0016301">
    <property type="term" value="F:kinase activity"/>
    <property type="evidence" value="ECO:0007669"/>
    <property type="project" value="UniProtKB-KW"/>
</dbReference>
<keyword evidence="2" id="KW-0418">Kinase</keyword>
<dbReference type="SUPFAM" id="SSF53795">
    <property type="entry name" value="PEP carboxykinase-like"/>
    <property type="match status" value="1"/>
</dbReference>
<dbReference type="RefSeq" id="WP_166947577.1">
    <property type="nucleotide sequence ID" value="NZ_JAASQI010000001.1"/>
</dbReference>
<dbReference type="InterPro" id="IPR011104">
    <property type="entry name" value="Hpr_kin/Pase_C"/>
</dbReference>
<dbReference type="Gene3D" id="3.40.50.300">
    <property type="entry name" value="P-loop containing nucleotide triphosphate hydrolases"/>
    <property type="match status" value="1"/>
</dbReference>
<organism evidence="2 3">
    <name type="scientific">Pseudochelatococcus lubricantis</name>
    <dbReference type="NCBI Taxonomy" id="1538102"/>
    <lineage>
        <taxon>Bacteria</taxon>
        <taxon>Pseudomonadati</taxon>
        <taxon>Pseudomonadota</taxon>
        <taxon>Alphaproteobacteria</taxon>
        <taxon>Hyphomicrobiales</taxon>
        <taxon>Chelatococcaceae</taxon>
        <taxon>Pseudochelatococcus</taxon>
    </lineage>
</organism>
<dbReference type="CDD" id="cd01918">
    <property type="entry name" value="HprK_C"/>
    <property type="match status" value="1"/>
</dbReference>
<protein>
    <submittedName>
        <fullName evidence="2">Serine kinase of HPr protein (Carbohydrate metabolism regulator)</fullName>
    </submittedName>
</protein>
<evidence type="ECO:0000259" key="1">
    <source>
        <dbReference type="Pfam" id="PF07475"/>
    </source>
</evidence>